<accession>A0A803LSV0</accession>
<dbReference type="Gramene" id="AUR62018294-RA">
    <property type="protein sequence ID" value="AUR62018294-RA:cds"/>
    <property type="gene ID" value="AUR62018294"/>
</dbReference>
<feature type="region of interest" description="Disordered" evidence="1">
    <location>
        <begin position="263"/>
        <end position="312"/>
    </location>
</feature>
<dbReference type="AlphaFoldDB" id="A0A803LSV0"/>
<protein>
    <recommendedName>
        <fullName evidence="4">FHA domain-containing protein</fullName>
    </recommendedName>
</protein>
<reference evidence="2" key="2">
    <citation type="submission" date="2021-03" db="UniProtKB">
        <authorList>
            <consortium name="EnsemblPlants"/>
        </authorList>
    </citation>
    <scope>IDENTIFICATION</scope>
</reference>
<evidence type="ECO:0000256" key="1">
    <source>
        <dbReference type="SAM" id="MobiDB-lite"/>
    </source>
</evidence>
<organism evidence="2 3">
    <name type="scientific">Chenopodium quinoa</name>
    <name type="common">Quinoa</name>
    <dbReference type="NCBI Taxonomy" id="63459"/>
    <lineage>
        <taxon>Eukaryota</taxon>
        <taxon>Viridiplantae</taxon>
        <taxon>Streptophyta</taxon>
        <taxon>Embryophyta</taxon>
        <taxon>Tracheophyta</taxon>
        <taxon>Spermatophyta</taxon>
        <taxon>Magnoliopsida</taxon>
        <taxon>eudicotyledons</taxon>
        <taxon>Gunneridae</taxon>
        <taxon>Pentapetalae</taxon>
        <taxon>Caryophyllales</taxon>
        <taxon>Chenopodiaceae</taxon>
        <taxon>Chenopodioideae</taxon>
        <taxon>Atripliceae</taxon>
        <taxon>Chenopodium</taxon>
    </lineage>
</organism>
<evidence type="ECO:0000313" key="3">
    <source>
        <dbReference type="Proteomes" id="UP000596660"/>
    </source>
</evidence>
<dbReference type="EnsemblPlants" id="AUR62018294-RA">
    <property type="protein sequence ID" value="AUR62018294-RA:cds"/>
    <property type="gene ID" value="AUR62018294"/>
</dbReference>
<proteinExistence type="predicted"/>
<dbReference type="OMA" id="ANKEELC"/>
<name>A0A803LSV0_CHEQI</name>
<evidence type="ECO:0000313" key="2">
    <source>
        <dbReference type="EnsemblPlants" id="AUR62018294-RA:cds"/>
    </source>
</evidence>
<evidence type="ECO:0008006" key="4">
    <source>
        <dbReference type="Google" id="ProtNLM"/>
    </source>
</evidence>
<sequence>MENNNPPPNGNNPRPHRMGVLVNPPQNFYALGILNFNRCAIGVFVGPNPPPVSYVQHIVNQRWVSRAHVRVHRTGNYYIFECIEPHELDGLVRQCTSTFEGRLINLRRYEANLIPQQINFNTSRIWVRVYVLPLQFLTEAWARRIFCHLGYLDQLEPIPNGRLPERAELRARMMIDISLPLIPGCYIPLSDGRVIWVYFRLRIDVAARRLFRRLAAVERDGLWVLHGPLDYPYYTNYVQGFPNIFRHRNLAVNLTWLEEPEDRPLAEQNQEVEVTESDFNSNDSNDTVYFTGSDSSSGSEVEDGNAKESRIGGAALRLSPGRRIGLNQDPYAQYTIPNLNNPISPLHLAVWNLSP</sequence>
<feature type="compositionally biased region" description="Polar residues" evidence="1">
    <location>
        <begin position="267"/>
        <end position="290"/>
    </location>
</feature>
<dbReference type="Proteomes" id="UP000596660">
    <property type="component" value="Unplaced"/>
</dbReference>
<keyword evidence="3" id="KW-1185">Reference proteome</keyword>
<reference evidence="2" key="1">
    <citation type="journal article" date="2017" name="Nature">
        <title>The genome of Chenopodium quinoa.</title>
        <authorList>
            <person name="Jarvis D.E."/>
            <person name="Ho Y.S."/>
            <person name="Lightfoot D.J."/>
            <person name="Schmoeckel S.M."/>
            <person name="Li B."/>
            <person name="Borm T.J.A."/>
            <person name="Ohyanagi H."/>
            <person name="Mineta K."/>
            <person name="Michell C.T."/>
            <person name="Saber N."/>
            <person name="Kharbatia N.M."/>
            <person name="Rupper R.R."/>
            <person name="Sharp A.R."/>
            <person name="Dally N."/>
            <person name="Boughton B.A."/>
            <person name="Woo Y.H."/>
            <person name="Gao G."/>
            <person name="Schijlen E.G.W.M."/>
            <person name="Guo X."/>
            <person name="Momin A.A."/>
            <person name="Negrao S."/>
            <person name="Al-Babili S."/>
            <person name="Gehring C."/>
            <person name="Roessner U."/>
            <person name="Jung C."/>
            <person name="Murphy K."/>
            <person name="Arold S.T."/>
            <person name="Gojobori T."/>
            <person name="van der Linden C.G."/>
            <person name="van Loo E.N."/>
            <person name="Jellen E.N."/>
            <person name="Maughan P.J."/>
            <person name="Tester M."/>
        </authorList>
    </citation>
    <scope>NUCLEOTIDE SEQUENCE [LARGE SCALE GENOMIC DNA]</scope>
    <source>
        <strain evidence="2">cv. PI 614886</strain>
    </source>
</reference>